<evidence type="ECO:0000313" key="7">
    <source>
        <dbReference type="Proteomes" id="UP001329915"/>
    </source>
</evidence>
<dbReference type="EMBL" id="CP121694">
    <property type="protein sequence ID" value="WRO23151.1"/>
    <property type="molecule type" value="Genomic_DNA"/>
</dbReference>
<organism evidence="6 7">
    <name type="scientific">Metallumcola ferriviriculae</name>
    <dbReference type="NCBI Taxonomy" id="3039180"/>
    <lineage>
        <taxon>Bacteria</taxon>
        <taxon>Bacillati</taxon>
        <taxon>Bacillota</taxon>
        <taxon>Clostridia</taxon>
        <taxon>Neomoorellales</taxon>
        <taxon>Desulfitibacteraceae</taxon>
        <taxon>Metallumcola</taxon>
    </lineage>
</organism>
<evidence type="ECO:0000259" key="5">
    <source>
        <dbReference type="PROSITE" id="PS50931"/>
    </source>
</evidence>
<dbReference type="GO" id="GO:0000976">
    <property type="term" value="F:transcription cis-regulatory region binding"/>
    <property type="evidence" value="ECO:0007669"/>
    <property type="project" value="TreeGrafter"/>
</dbReference>
<dbReference type="RefSeq" id="WP_366922538.1">
    <property type="nucleotide sequence ID" value="NZ_CP121694.1"/>
</dbReference>
<protein>
    <submittedName>
        <fullName evidence="6">LysR family transcriptional regulator</fullName>
    </submittedName>
</protein>
<dbReference type="InterPro" id="IPR000847">
    <property type="entry name" value="LysR_HTH_N"/>
</dbReference>
<keyword evidence="7" id="KW-1185">Reference proteome</keyword>
<dbReference type="AlphaFoldDB" id="A0AAU0USE7"/>
<dbReference type="PANTHER" id="PTHR30126:SF64">
    <property type="entry name" value="HTH-TYPE TRANSCRIPTIONAL REGULATOR CITR"/>
    <property type="match status" value="1"/>
</dbReference>
<dbReference type="InterPro" id="IPR036388">
    <property type="entry name" value="WH-like_DNA-bd_sf"/>
</dbReference>
<evidence type="ECO:0000256" key="3">
    <source>
        <dbReference type="ARBA" id="ARBA00023125"/>
    </source>
</evidence>
<name>A0AAU0USE7_9FIRM</name>
<keyword evidence="4" id="KW-0804">Transcription</keyword>
<dbReference type="PROSITE" id="PS50931">
    <property type="entry name" value="HTH_LYSR"/>
    <property type="match status" value="1"/>
</dbReference>
<dbReference type="PANTHER" id="PTHR30126">
    <property type="entry name" value="HTH-TYPE TRANSCRIPTIONAL REGULATOR"/>
    <property type="match status" value="1"/>
</dbReference>
<dbReference type="InterPro" id="IPR036390">
    <property type="entry name" value="WH_DNA-bd_sf"/>
</dbReference>
<proteinExistence type="inferred from homology"/>
<comment type="similarity">
    <text evidence="1">Belongs to the LysR transcriptional regulatory family.</text>
</comment>
<dbReference type="SUPFAM" id="SSF46785">
    <property type="entry name" value="Winged helix' DNA-binding domain"/>
    <property type="match status" value="1"/>
</dbReference>
<dbReference type="Proteomes" id="UP001329915">
    <property type="component" value="Chromosome"/>
</dbReference>
<feature type="domain" description="HTH lysR-type" evidence="5">
    <location>
        <begin position="1"/>
        <end position="58"/>
    </location>
</feature>
<evidence type="ECO:0000256" key="1">
    <source>
        <dbReference type="ARBA" id="ARBA00009437"/>
    </source>
</evidence>
<dbReference type="KEGG" id="dbc:MFMK1_003000"/>
<dbReference type="NCBIfam" id="NF040786">
    <property type="entry name" value="LysR_Sec_metab"/>
    <property type="match status" value="1"/>
</dbReference>
<dbReference type="InterPro" id="IPR047788">
    <property type="entry name" value="LysR-like_Sec_metab"/>
</dbReference>
<dbReference type="InterPro" id="IPR005119">
    <property type="entry name" value="LysR_subst-bd"/>
</dbReference>
<dbReference type="GO" id="GO:0003700">
    <property type="term" value="F:DNA-binding transcription factor activity"/>
    <property type="evidence" value="ECO:0007669"/>
    <property type="project" value="InterPro"/>
</dbReference>
<dbReference type="Pfam" id="PF03466">
    <property type="entry name" value="LysR_substrate"/>
    <property type="match status" value="1"/>
</dbReference>
<sequence length="301" mass="34064">MQINQLEIFCMVAQIKSFSKAAKLLYMTQPAVSNHIISMENYYGAKLFHRHSYGVSLTEVGDVVYKHSQKLLDLHDAMEKEIDKVLSKENRKLVVGASSTIGNYTLPCSIWAFKEKYPTVDISLEIGNSATIIKTVLNNQVNLAVVEGPINHKDLEATDVFQDELILITPPKGKWLDIQEITLTEIKKEPLIIREQGSGIRKLWEEFLQSNGLDLTDLQVVTEMGSIDAIKSAVESGLGVAIVSKLSVKKEIRRATLREVKIKDIVSDINFQIIYRPEKNQPTITKRFIRFLTVPEERSFC</sequence>
<accession>A0AAU0USE7</accession>
<dbReference type="CDD" id="cd08420">
    <property type="entry name" value="PBP2_CysL_like"/>
    <property type="match status" value="1"/>
</dbReference>
<evidence type="ECO:0000256" key="4">
    <source>
        <dbReference type="ARBA" id="ARBA00023163"/>
    </source>
</evidence>
<dbReference type="Gene3D" id="1.10.10.10">
    <property type="entry name" value="Winged helix-like DNA-binding domain superfamily/Winged helix DNA-binding domain"/>
    <property type="match status" value="1"/>
</dbReference>
<dbReference type="Gene3D" id="3.40.190.290">
    <property type="match status" value="1"/>
</dbReference>
<evidence type="ECO:0000256" key="2">
    <source>
        <dbReference type="ARBA" id="ARBA00023015"/>
    </source>
</evidence>
<dbReference type="Pfam" id="PF00126">
    <property type="entry name" value="HTH_1"/>
    <property type="match status" value="1"/>
</dbReference>
<evidence type="ECO:0000313" key="6">
    <source>
        <dbReference type="EMBL" id="WRO23151.1"/>
    </source>
</evidence>
<dbReference type="SUPFAM" id="SSF53850">
    <property type="entry name" value="Periplasmic binding protein-like II"/>
    <property type="match status" value="1"/>
</dbReference>
<keyword evidence="2" id="KW-0805">Transcription regulation</keyword>
<keyword evidence="3" id="KW-0238">DNA-binding</keyword>
<reference evidence="6 7" key="1">
    <citation type="submission" date="2023-04" db="EMBL/GenBank/DDBJ databases">
        <authorList>
            <person name="Hsu D."/>
        </authorList>
    </citation>
    <scope>NUCLEOTIDE SEQUENCE [LARGE SCALE GENOMIC DNA]</scope>
    <source>
        <strain evidence="6 7">MK1</strain>
    </source>
</reference>
<gene>
    <name evidence="6" type="ORF">MFMK1_003000</name>
</gene>
<dbReference type="PRINTS" id="PR00039">
    <property type="entry name" value="HTHLYSR"/>
</dbReference>
<dbReference type="FunFam" id="1.10.10.10:FF:000001">
    <property type="entry name" value="LysR family transcriptional regulator"/>
    <property type="match status" value="1"/>
</dbReference>